<protein>
    <submittedName>
        <fullName evidence="2">Uncharacterized protein</fullName>
    </submittedName>
</protein>
<dbReference type="EMBL" id="CYZH01000007">
    <property type="protein sequence ID" value="CUO25097.1"/>
    <property type="molecule type" value="Genomic_DNA"/>
</dbReference>
<feature type="transmembrane region" description="Helical" evidence="1">
    <location>
        <begin position="33"/>
        <end position="52"/>
    </location>
</feature>
<dbReference type="STRING" id="338188.ERS852397_01651"/>
<evidence type="ECO:0000313" key="3">
    <source>
        <dbReference type="Proteomes" id="UP000095517"/>
    </source>
</evidence>
<sequence length="53" mass="6352">MRFKTKDCKLWLIHFSLAELFFALTVVTLKRRIIWALFGIALLVLWLDFLLVK</sequence>
<evidence type="ECO:0000313" key="2">
    <source>
        <dbReference type="EMBL" id="CUO25097.1"/>
    </source>
</evidence>
<keyword evidence="1" id="KW-0472">Membrane</keyword>
<keyword evidence="1" id="KW-0812">Transmembrane</keyword>
<name>A0A174DIS2_9BACE</name>
<reference evidence="2 3" key="1">
    <citation type="submission" date="2015-09" db="EMBL/GenBank/DDBJ databases">
        <authorList>
            <consortium name="Pathogen Informatics"/>
        </authorList>
    </citation>
    <scope>NUCLEOTIDE SEQUENCE [LARGE SCALE GENOMIC DNA]</scope>
    <source>
        <strain evidence="2 3">2789STDY5608840</strain>
    </source>
</reference>
<accession>A0A174DIS2</accession>
<proteinExistence type="predicted"/>
<gene>
    <name evidence="2" type="ORF">ERS852397_01651</name>
</gene>
<organism evidence="2 3">
    <name type="scientific">Bacteroides finegoldii</name>
    <dbReference type="NCBI Taxonomy" id="338188"/>
    <lineage>
        <taxon>Bacteria</taxon>
        <taxon>Pseudomonadati</taxon>
        <taxon>Bacteroidota</taxon>
        <taxon>Bacteroidia</taxon>
        <taxon>Bacteroidales</taxon>
        <taxon>Bacteroidaceae</taxon>
        <taxon>Bacteroides</taxon>
    </lineage>
</organism>
<dbReference type="Proteomes" id="UP000095517">
    <property type="component" value="Unassembled WGS sequence"/>
</dbReference>
<evidence type="ECO:0000256" key="1">
    <source>
        <dbReference type="SAM" id="Phobius"/>
    </source>
</evidence>
<keyword evidence="1" id="KW-1133">Transmembrane helix</keyword>
<dbReference type="AlphaFoldDB" id="A0A174DIS2"/>